<keyword evidence="8" id="KW-1185">Reference proteome</keyword>
<dbReference type="InterPro" id="IPR027469">
    <property type="entry name" value="Cation_efflux_TMD_sf"/>
</dbReference>
<gene>
    <name evidence="7" type="ORF">NBRC3257_1784</name>
</gene>
<evidence type="ECO:0000256" key="3">
    <source>
        <dbReference type="ARBA" id="ARBA00022989"/>
    </source>
</evidence>
<dbReference type="Proteomes" id="UP000018209">
    <property type="component" value="Unassembled WGS sequence"/>
</dbReference>
<evidence type="ECO:0000313" key="8">
    <source>
        <dbReference type="Proteomes" id="UP000018209"/>
    </source>
</evidence>
<evidence type="ECO:0000256" key="1">
    <source>
        <dbReference type="ARBA" id="ARBA00004141"/>
    </source>
</evidence>
<feature type="transmembrane region" description="Helical" evidence="5">
    <location>
        <begin position="49"/>
        <end position="70"/>
    </location>
</feature>
<name>A0ABQ0IX54_GLUTH</name>
<feature type="domain" description="Cation efflux protein transmembrane" evidence="6">
    <location>
        <begin position="1"/>
        <end position="170"/>
    </location>
</feature>
<feature type="transmembrane region" description="Helical" evidence="5">
    <location>
        <begin position="145"/>
        <end position="163"/>
    </location>
</feature>
<comment type="caution">
    <text evidence="7">The sequence shown here is derived from an EMBL/GenBank/DDBJ whole genome shotgun (WGS) entry which is preliminary data.</text>
</comment>
<accession>A0ABQ0IX54</accession>
<evidence type="ECO:0000259" key="6">
    <source>
        <dbReference type="Pfam" id="PF01545"/>
    </source>
</evidence>
<organism evidence="7 8">
    <name type="scientific">Gluconobacter thailandicus NBRC 3257</name>
    <dbReference type="NCBI Taxonomy" id="1381097"/>
    <lineage>
        <taxon>Bacteria</taxon>
        <taxon>Pseudomonadati</taxon>
        <taxon>Pseudomonadota</taxon>
        <taxon>Alphaproteobacteria</taxon>
        <taxon>Acetobacterales</taxon>
        <taxon>Acetobacteraceae</taxon>
        <taxon>Gluconobacter</taxon>
    </lineage>
</organism>
<keyword evidence="3 5" id="KW-1133">Transmembrane helix</keyword>
<dbReference type="InterPro" id="IPR058533">
    <property type="entry name" value="Cation_efflux_TM"/>
</dbReference>
<dbReference type="Gene3D" id="1.20.1510.10">
    <property type="entry name" value="Cation efflux protein transmembrane domain"/>
    <property type="match status" value="1"/>
</dbReference>
<protein>
    <submittedName>
        <fullName evidence="7">Cation efflux system protein</fullName>
    </submittedName>
</protein>
<reference evidence="7 8" key="1">
    <citation type="submission" date="2013-08" db="EMBL/GenBank/DDBJ databases">
        <title>Gluconobacter thailandicus NBRC 3257 whole genome sequence.</title>
        <authorList>
            <person name="Matsutani M."/>
            <person name="Yakushi T."/>
            <person name="Matsushita K."/>
        </authorList>
    </citation>
    <scope>NUCLEOTIDE SEQUENCE [LARGE SCALE GENOMIC DNA]</scope>
    <source>
        <strain evidence="7 8">NBRC 3257</strain>
    </source>
</reference>
<dbReference type="Pfam" id="PF01545">
    <property type="entry name" value="Cation_efflux"/>
    <property type="match status" value="1"/>
</dbReference>
<evidence type="ECO:0000256" key="4">
    <source>
        <dbReference type="ARBA" id="ARBA00023136"/>
    </source>
</evidence>
<proteinExistence type="predicted"/>
<feature type="transmembrane region" description="Helical" evidence="5">
    <location>
        <begin position="82"/>
        <end position="102"/>
    </location>
</feature>
<evidence type="ECO:0000256" key="5">
    <source>
        <dbReference type="SAM" id="Phobius"/>
    </source>
</evidence>
<feature type="transmembrane region" description="Helical" evidence="5">
    <location>
        <begin position="122"/>
        <end position="139"/>
    </location>
</feature>
<comment type="subcellular location">
    <subcellularLocation>
        <location evidence="1">Membrane</location>
        <topology evidence="1">Multi-pass membrane protein</topology>
    </subcellularLocation>
</comment>
<evidence type="ECO:0000313" key="7">
    <source>
        <dbReference type="EMBL" id="GAD26785.1"/>
    </source>
</evidence>
<sequence>MFAVEAGAGVSVGSASLQADAIDFLGDSANYAISLSVAGMALRWRAGAAFLKGLTLFVAGIWVMANAGWMVMNSNHPPHPDAMGGIGLLALAVNLACALILWTHRKGDANRRSVWICSRNDAIGNVAVVLAALGVFGTRSAWPDIAVAAILAMLGISGGVQIMRQSRVELTDNKSDISRHINV</sequence>
<evidence type="ECO:0000256" key="2">
    <source>
        <dbReference type="ARBA" id="ARBA00022692"/>
    </source>
</evidence>
<keyword evidence="4 5" id="KW-0472">Membrane</keyword>
<dbReference type="SUPFAM" id="SSF161111">
    <property type="entry name" value="Cation efflux protein transmembrane domain-like"/>
    <property type="match status" value="1"/>
</dbReference>
<dbReference type="EMBL" id="BASM01000023">
    <property type="protein sequence ID" value="GAD26785.1"/>
    <property type="molecule type" value="Genomic_DNA"/>
</dbReference>
<keyword evidence="2 5" id="KW-0812">Transmembrane</keyword>